<dbReference type="PANTHER" id="PTHR10695">
    <property type="entry name" value="DEPHOSPHO-COA KINASE-RELATED"/>
    <property type="match status" value="1"/>
</dbReference>
<keyword evidence="5 7" id="KW-0418">Kinase</keyword>
<evidence type="ECO:0000256" key="3">
    <source>
        <dbReference type="ARBA" id="ARBA00022840"/>
    </source>
</evidence>
<keyword evidence="5" id="KW-0808">Transferase</keyword>
<comment type="caution">
    <text evidence="7">The sequence shown here is derived from an EMBL/GenBank/DDBJ whole genome shotgun (WGS) entry which is preliminary data.</text>
</comment>
<dbReference type="PROSITE" id="PS51219">
    <property type="entry name" value="DPCK"/>
    <property type="match status" value="1"/>
</dbReference>
<keyword evidence="3 5" id="KW-0067">ATP-binding</keyword>
<comment type="pathway">
    <text evidence="5">Cofactor biosynthesis; coenzyme A biosynthesis; CoA from (R)-pantothenate: step 5/5.</text>
</comment>
<keyword evidence="5" id="KW-0963">Cytoplasm</keyword>
<dbReference type="Pfam" id="PF01121">
    <property type="entry name" value="CoaE"/>
    <property type="match status" value="1"/>
</dbReference>
<organism evidence="7 8">
    <name type="scientific">Kangiella marina</name>
    <dbReference type="NCBI Taxonomy" id="1079178"/>
    <lineage>
        <taxon>Bacteria</taxon>
        <taxon>Pseudomonadati</taxon>
        <taxon>Pseudomonadota</taxon>
        <taxon>Gammaproteobacteria</taxon>
        <taxon>Kangiellales</taxon>
        <taxon>Kangiellaceae</taxon>
        <taxon>Kangiella</taxon>
    </lineage>
</organism>
<proteinExistence type="inferred from homology"/>
<dbReference type="Gene3D" id="3.40.50.300">
    <property type="entry name" value="P-loop containing nucleotide triphosphate hydrolases"/>
    <property type="match status" value="1"/>
</dbReference>
<dbReference type="GO" id="GO:0016301">
    <property type="term" value="F:kinase activity"/>
    <property type="evidence" value="ECO:0007669"/>
    <property type="project" value="UniProtKB-KW"/>
</dbReference>
<evidence type="ECO:0000256" key="4">
    <source>
        <dbReference type="ARBA" id="ARBA00022993"/>
    </source>
</evidence>
<evidence type="ECO:0000256" key="6">
    <source>
        <dbReference type="NCBIfam" id="TIGR00152"/>
    </source>
</evidence>
<dbReference type="CDD" id="cd02022">
    <property type="entry name" value="DPCK"/>
    <property type="match status" value="1"/>
</dbReference>
<dbReference type="Proteomes" id="UP001501011">
    <property type="component" value="Unassembled WGS sequence"/>
</dbReference>
<comment type="subcellular location">
    <subcellularLocation>
        <location evidence="5">Cytoplasm</location>
    </subcellularLocation>
</comment>
<keyword evidence="4 5" id="KW-0173">Coenzyme A biosynthesis</keyword>
<comment type="catalytic activity">
    <reaction evidence="5">
        <text>3'-dephospho-CoA + ATP = ADP + CoA + H(+)</text>
        <dbReference type="Rhea" id="RHEA:18245"/>
        <dbReference type="ChEBI" id="CHEBI:15378"/>
        <dbReference type="ChEBI" id="CHEBI:30616"/>
        <dbReference type="ChEBI" id="CHEBI:57287"/>
        <dbReference type="ChEBI" id="CHEBI:57328"/>
        <dbReference type="ChEBI" id="CHEBI:456216"/>
        <dbReference type="EC" id="2.7.1.24"/>
    </reaction>
</comment>
<keyword evidence="8" id="KW-1185">Reference proteome</keyword>
<comment type="function">
    <text evidence="5">Catalyzes the phosphorylation of the 3'-hydroxyl group of dephosphocoenzyme A to form coenzyme A.</text>
</comment>
<dbReference type="SUPFAM" id="SSF52540">
    <property type="entry name" value="P-loop containing nucleoside triphosphate hydrolases"/>
    <property type="match status" value="1"/>
</dbReference>
<protein>
    <recommendedName>
        <fullName evidence="5 6">Dephospho-CoA kinase</fullName>
        <ecNumber evidence="5 6">2.7.1.24</ecNumber>
    </recommendedName>
    <alternativeName>
        <fullName evidence="5">Dephosphocoenzyme A kinase</fullName>
    </alternativeName>
</protein>
<evidence type="ECO:0000313" key="8">
    <source>
        <dbReference type="Proteomes" id="UP001501011"/>
    </source>
</evidence>
<dbReference type="InterPro" id="IPR027417">
    <property type="entry name" value="P-loop_NTPase"/>
</dbReference>
<dbReference type="PANTHER" id="PTHR10695:SF46">
    <property type="entry name" value="BIFUNCTIONAL COENZYME A SYNTHASE-RELATED"/>
    <property type="match status" value="1"/>
</dbReference>
<evidence type="ECO:0000256" key="5">
    <source>
        <dbReference type="HAMAP-Rule" id="MF_00376"/>
    </source>
</evidence>
<evidence type="ECO:0000256" key="1">
    <source>
        <dbReference type="ARBA" id="ARBA00009018"/>
    </source>
</evidence>
<dbReference type="InterPro" id="IPR001977">
    <property type="entry name" value="Depp_CoAkinase"/>
</dbReference>
<name>A0ABP8IN20_9GAMM</name>
<dbReference type="RefSeq" id="WP_345292923.1">
    <property type="nucleotide sequence ID" value="NZ_BAABFV010000002.1"/>
</dbReference>
<feature type="binding site" evidence="5">
    <location>
        <begin position="12"/>
        <end position="17"/>
    </location>
    <ligand>
        <name>ATP</name>
        <dbReference type="ChEBI" id="CHEBI:30616"/>
    </ligand>
</feature>
<accession>A0ABP8IN20</accession>
<dbReference type="HAMAP" id="MF_00376">
    <property type="entry name" value="Dephospho_CoA_kinase"/>
    <property type="match status" value="1"/>
</dbReference>
<evidence type="ECO:0000256" key="2">
    <source>
        <dbReference type="ARBA" id="ARBA00022741"/>
    </source>
</evidence>
<evidence type="ECO:0000313" key="7">
    <source>
        <dbReference type="EMBL" id="GAA4363311.1"/>
    </source>
</evidence>
<dbReference type="EC" id="2.7.1.24" evidence="5 6"/>
<dbReference type="NCBIfam" id="TIGR00152">
    <property type="entry name" value="dephospho-CoA kinase"/>
    <property type="match status" value="1"/>
</dbReference>
<sequence>MTYHIVLTGGVASGKSAVSQYFEQLGVTVIDADIVARDVVTVGSEGLSRITEKFGVAVLHTDGTLNRQALRDIVFSNDEHRNWLNQLLHPMIRDRMSTLRQDAEQRSEDYTLNVIPLYLETIHGTSEAKHYQRVLLVDVDGPTQLHRLMQRDESSEEQAKAIINSQASRDKRVAVADDIITNSSDLQSLKQQVINLDKQYRELARS</sequence>
<gene>
    <name evidence="5 7" type="primary">coaE</name>
    <name evidence="7" type="ORF">GCM10023151_18360</name>
</gene>
<comment type="similarity">
    <text evidence="1 5">Belongs to the CoaE family.</text>
</comment>
<keyword evidence="2 5" id="KW-0547">Nucleotide-binding</keyword>
<reference evidence="8" key="1">
    <citation type="journal article" date="2019" name="Int. J. Syst. Evol. Microbiol.">
        <title>The Global Catalogue of Microorganisms (GCM) 10K type strain sequencing project: providing services to taxonomists for standard genome sequencing and annotation.</title>
        <authorList>
            <consortium name="The Broad Institute Genomics Platform"/>
            <consortium name="The Broad Institute Genome Sequencing Center for Infectious Disease"/>
            <person name="Wu L."/>
            <person name="Ma J."/>
        </authorList>
    </citation>
    <scope>NUCLEOTIDE SEQUENCE [LARGE SCALE GENOMIC DNA]</scope>
    <source>
        <strain evidence="8">JCM 17728</strain>
    </source>
</reference>
<dbReference type="EMBL" id="BAABFV010000002">
    <property type="protein sequence ID" value="GAA4363311.1"/>
    <property type="molecule type" value="Genomic_DNA"/>
</dbReference>